<sequence>MAPPTAPLSPSPAGDTLAMLSRISGGMGGTAPSPLTPALVLVTPEGRDGLLGALAAAMRAGDPGLTAALRSVLAQTGSL</sequence>
<evidence type="ECO:0000313" key="1">
    <source>
        <dbReference type="EMBL" id="GFH32049.1"/>
    </source>
</evidence>
<evidence type="ECO:0000313" key="2">
    <source>
        <dbReference type="Proteomes" id="UP000485058"/>
    </source>
</evidence>
<keyword evidence="2" id="KW-1185">Reference proteome</keyword>
<dbReference type="Proteomes" id="UP000485058">
    <property type="component" value="Unassembled WGS sequence"/>
</dbReference>
<protein>
    <submittedName>
        <fullName evidence="1">Uncharacterized protein</fullName>
    </submittedName>
</protein>
<accession>A0A6A0AGH8</accession>
<organism evidence="1 2">
    <name type="scientific">Haematococcus lacustris</name>
    <name type="common">Green alga</name>
    <name type="synonym">Haematococcus pluvialis</name>
    <dbReference type="NCBI Taxonomy" id="44745"/>
    <lineage>
        <taxon>Eukaryota</taxon>
        <taxon>Viridiplantae</taxon>
        <taxon>Chlorophyta</taxon>
        <taxon>core chlorophytes</taxon>
        <taxon>Chlorophyceae</taxon>
        <taxon>CS clade</taxon>
        <taxon>Chlamydomonadales</taxon>
        <taxon>Haematococcaceae</taxon>
        <taxon>Haematococcus</taxon>
    </lineage>
</organism>
<proteinExistence type="predicted"/>
<name>A0A6A0AGH8_HAELA</name>
<gene>
    <name evidence="1" type="ORF">HaLaN_31201</name>
</gene>
<dbReference type="AlphaFoldDB" id="A0A6A0AGH8"/>
<reference evidence="1 2" key="1">
    <citation type="submission" date="2020-02" db="EMBL/GenBank/DDBJ databases">
        <title>Draft genome sequence of Haematococcus lacustris strain NIES-144.</title>
        <authorList>
            <person name="Morimoto D."/>
            <person name="Nakagawa S."/>
            <person name="Yoshida T."/>
            <person name="Sawayama S."/>
        </authorList>
    </citation>
    <scope>NUCLEOTIDE SEQUENCE [LARGE SCALE GENOMIC DNA]</scope>
    <source>
        <strain evidence="1 2">NIES-144</strain>
    </source>
</reference>
<dbReference type="EMBL" id="BLLF01006195">
    <property type="protein sequence ID" value="GFH32049.1"/>
    <property type="molecule type" value="Genomic_DNA"/>
</dbReference>
<comment type="caution">
    <text evidence="1">The sequence shown here is derived from an EMBL/GenBank/DDBJ whole genome shotgun (WGS) entry which is preliminary data.</text>
</comment>